<protein>
    <submittedName>
        <fullName evidence="9">UNC93-like protein</fullName>
    </submittedName>
</protein>
<feature type="transmembrane region" description="Helical" evidence="7">
    <location>
        <begin position="338"/>
        <end position="355"/>
    </location>
</feature>
<dbReference type="InterPro" id="IPR036259">
    <property type="entry name" value="MFS_trans_sf"/>
</dbReference>
<comment type="subcellular location">
    <subcellularLocation>
        <location evidence="1">Membrane</location>
        <topology evidence="1">Multi-pass membrane protein</topology>
    </subcellularLocation>
</comment>
<dbReference type="GO" id="GO:0006937">
    <property type="term" value="P:regulation of muscle contraction"/>
    <property type="evidence" value="ECO:0007669"/>
    <property type="project" value="TreeGrafter"/>
</dbReference>
<feature type="region of interest" description="Disordered" evidence="6">
    <location>
        <begin position="367"/>
        <end position="386"/>
    </location>
</feature>
<evidence type="ECO:0000256" key="3">
    <source>
        <dbReference type="ARBA" id="ARBA00022692"/>
    </source>
</evidence>
<evidence type="ECO:0000256" key="4">
    <source>
        <dbReference type="ARBA" id="ARBA00022989"/>
    </source>
</evidence>
<feature type="transmembrane region" description="Helical" evidence="7">
    <location>
        <begin position="273"/>
        <end position="293"/>
    </location>
</feature>
<keyword evidence="8" id="KW-1185">Reference proteome</keyword>
<dbReference type="GeneID" id="108623132"/>
<feature type="transmembrane region" description="Helical" evidence="7">
    <location>
        <begin position="185"/>
        <end position="203"/>
    </location>
</feature>
<evidence type="ECO:0000256" key="7">
    <source>
        <dbReference type="SAM" id="Phobius"/>
    </source>
</evidence>
<evidence type="ECO:0000256" key="2">
    <source>
        <dbReference type="ARBA" id="ARBA00009172"/>
    </source>
</evidence>
<keyword evidence="3 7" id="KW-0812">Transmembrane</keyword>
<feature type="transmembrane region" description="Helical" evidence="7">
    <location>
        <begin position="127"/>
        <end position="149"/>
    </location>
</feature>
<dbReference type="Gene3D" id="1.20.1250.20">
    <property type="entry name" value="MFS general substrate transporter like domains"/>
    <property type="match status" value="1"/>
</dbReference>
<organism evidence="8 9">
    <name type="scientific">Ceratina calcarata</name>
    <dbReference type="NCBI Taxonomy" id="156304"/>
    <lineage>
        <taxon>Eukaryota</taxon>
        <taxon>Metazoa</taxon>
        <taxon>Ecdysozoa</taxon>
        <taxon>Arthropoda</taxon>
        <taxon>Hexapoda</taxon>
        <taxon>Insecta</taxon>
        <taxon>Pterygota</taxon>
        <taxon>Neoptera</taxon>
        <taxon>Endopterygota</taxon>
        <taxon>Hymenoptera</taxon>
        <taxon>Apocrita</taxon>
        <taxon>Aculeata</taxon>
        <taxon>Apoidea</taxon>
        <taxon>Anthophila</taxon>
        <taxon>Apidae</taxon>
        <taxon>Ceratina</taxon>
        <taxon>Zadontomerus</taxon>
    </lineage>
</organism>
<dbReference type="GO" id="GO:0015459">
    <property type="term" value="F:potassium channel regulator activity"/>
    <property type="evidence" value="ECO:0007669"/>
    <property type="project" value="TreeGrafter"/>
</dbReference>
<feature type="transmembrane region" description="Helical" evidence="7">
    <location>
        <begin position="12"/>
        <end position="29"/>
    </location>
</feature>
<dbReference type="SUPFAM" id="SSF103473">
    <property type="entry name" value="MFS general substrate transporter"/>
    <property type="match status" value="1"/>
</dbReference>
<dbReference type="InterPro" id="IPR010291">
    <property type="entry name" value="Ion_channel_UNC-93"/>
</dbReference>
<reference evidence="9" key="1">
    <citation type="submission" date="2025-08" db="UniProtKB">
        <authorList>
            <consortium name="RefSeq"/>
        </authorList>
    </citation>
    <scope>IDENTIFICATION</scope>
    <source>
        <tissue evidence="9">Whole body</tissue>
    </source>
</reference>
<dbReference type="KEGG" id="ccal:108623132"/>
<gene>
    <name evidence="9" type="primary">LOC108623132</name>
</gene>
<sequence>MAAQFYPKFYTMIPAGLMVGIGGGPLWCAKCTYLTVVADAYASLTDIAADVLVTRFFGVFFMFYQMAQVWGNLISSAVLSYGIEAIPTNSSVLNSTVVAEACGANFCGATSDASDSPKLERPPDERIYLISGIYLCCMIVASLIVAFGVDSLTRYDRGRSGSATGQSGCKLLAVTLNLLKEKNQILILPMIMFIGAEQAFLFADYNASFVSCAWGISNIGYVMICFGVTNAIAALGTGSIMKLTGRRVLMTVAFLLHLAILIFLLRWKPTPEQSSIFFLMSGLWGLCDAMWLVQVNALSGLLFPGKEEAAFSNFRLWESTGSVITYAYSPYLCTQTKLYCLIGIMCLGIVGYGVIEYTQKIERSDPESKPDFELVANGETNDTTKL</sequence>
<dbReference type="Pfam" id="PF05978">
    <property type="entry name" value="UNC-93"/>
    <property type="match status" value="1"/>
</dbReference>
<dbReference type="GO" id="GO:0055120">
    <property type="term" value="C:striated muscle dense body"/>
    <property type="evidence" value="ECO:0007669"/>
    <property type="project" value="TreeGrafter"/>
</dbReference>
<dbReference type="Proteomes" id="UP000694925">
    <property type="component" value="Unplaced"/>
</dbReference>
<dbReference type="GO" id="GO:0043266">
    <property type="term" value="P:regulation of potassium ion transport"/>
    <property type="evidence" value="ECO:0007669"/>
    <property type="project" value="TreeGrafter"/>
</dbReference>
<dbReference type="AlphaFoldDB" id="A0AAJ7IUJ7"/>
<evidence type="ECO:0000256" key="6">
    <source>
        <dbReference type="SAM" id="MobiDB-lite"/>
    </source>
</evidence>
<keyword evidence="5 7" id="KW-0472">Membrane</keyword>
<accession>A0AAJ7IUJ7</accession>
<dbReference type="RefSeq" id="XP_017876929.2">
    <property type="nucleotide sequence ID" value="XM_018021440.2"/>
</dbReference>
<dbReference type="GO" id="GO:0005886">
    <property type="term" value="C:plasma membrane"/>
    <property type="evidence" value="ECO:0007669"/>
    <property type="project" value="TreeGrafter"/>
</dbReference>
<name>A0AAJ7IUJ7_9HYME</name>
<feature type="transmembrane region" description="Helical" evidence="7">
    <location>
        <begin position="248"/>
        <end position="267"/>
    </location>
</feature>
<evidence type="ECO:0000256" key="5">
    <source>
        <dbReference type="ARBA" id="ARBA00023136"/>
    </source>
</evidence>
<dbReference type="PANTHER" id="PTHR19444">
    <property type="entry name" value="UNC-93 RELATED"/>
    <property type="match status" value="1"/>
</dbReference>
<evidence type="ECO:0000313" key="8">
    <source>
        <dbReference type="Proteomes" id="UP000694925"/>
    </source>
</evidence>
<evidence type="ECO:0000313" key="9">
    <source>
        <dbReference type="RefSeq" id="XP_017876929.2"/>
    </source>
</evidence>
<dbReference type="PANTHER" id="PTHR19444:SF50">
    <property type="match status" value="1"/>
</dbReference>
<evidence type="ECO:0000256" key="1">
    <source>
        <dbReference type="ARBA" id="ARBA00004141"/>
    </source>
</evidence>
<proteinExistence type="inferred from homology"/>
<keyword evidence="4 7" id="KW-1133">Transmembrane helix</keyword>
<feature type="transmembrane region" description="Helical" evidence="7">
    <location>
        <begin position="215"/>
        <end position="236"/>
    </location>
</feature>
<dbReference type="InterPro" id="IPR051951">
    <property type="entry name" value="UNC-93_regulatory"/>
</dbReference>
<comment type="similarity">
    <text evidence="2">Belongs to the unc-93 family.</text>
</comment>